<name>A0ABR4BU71_9HELO</name>
<feature type="compositionally biased region" description="Basic and acidic residues" evidence="1">
    <location>
        <begin position="40"/>
        <end position="60"/>
    </location>
</feature>
<comment type="caution">
    <text evidence="2">The sequence shown here is derived from an EMBL/GenBank/DDBJ whole genome shotgun (WGS) entry which is preliminary data.</text>
</comment>
<accession>A0ABR4BU71</accession>
<dbReference type="SMART" id="SM00726">
    <property type="entry name" value="UIM"/>
    <property type="match status" value="3"/>
</dbReference>
<keyword evidence="3" id="KW-1185">Reference proteome</keyword>
<dbReference type="InterPro" id="IPR038883">
    <property type="entry name" value="AN11006-like"/>
</dbReference>
<evidence type="ECO:0000313" key="3">
    <source>
        <dbReference type="Proteomes" id="UP001595075"/>
    </source>
</evidence>
<dbReference type="PANTHER" id="PTHR42085:SF2">
    <property type="entry name" value="F-BOX DOMAIN-CONTAINING PROTEIN"/>
    <property type="match status" value="1"/>
</dbReference>
<proteinExistence type="predicted"/>
<feature type="region of interest" description="Disordered" evidence="1">
    <location>
        <begin position="205"/>
        <end position="233"/>
    </location>
</feature>
<feature type="compositionally biased region" description="Polar residues" evidence="1">
    <location>
        <begin position="1"/>
        <end position="38"/>
    </location>
</feature>
<evidence type="ECO:0000313" key="2">
    <source>
        <dbReference type="EMBL" id="KAL2061179.1"/>
    </source>
</evidence>
<reference evidence="2 3" key="1">
    <citation type="journal article" date="2024" name="Commun. Biol.">
        <title>Comparative genomic analysis of thermophilic fungi reveals convergent evolutionary adaptations and gene losses.</title>
        <authorList>
            <person name="Steindorff A.S."/>
            <person name="Aguilar-Pontes M.V."/>
            <person name="Robinson A.J."/>
            <person name="Andreopoulos B."/>
            <person name="LaButti K."/>
            <person name="Kuo A."/>
            <person name="Mondo S."/>
            <person name="Riley R."/>
            <person name="Otillar R."/>
            <person name="Haridas S."/>
            <person name="Lipzen A."/>
            <person name="Grimwood J."/>
            <person name="Schmutz J."/>
            <person name="Clum A."/>
            <person name="Reid I.D."/>
            <person name="Moisan M.C."/>
            <person name="Butler G."/>
            <person name="Nguyen T.T.M."/>
            <person name="Dewar K."/>
            <person name="Conant G."/>
            <person name="Drula E."/>
            <person name="Henrissat B."/>
            <person name="Hansel C."/>
            <person name="Singer S."/>
            <person name="Hutchinson M.I."/>
            <person name="de Vries R.P."/>
            <person name="Natvig D.O."/>
            <person name="Powell A.J."/>
            <person name="Tsang A."/>
            <person name="Grigoriev I.V."/>
        </authorList>
    </citation>
    <scope>NUCLEOTIDE SEQUENCE [LARGE SCALE GENOMIC DNA]</scope>
    <source>
        <strain evidence="2 3">CBS 494.80</strain>
    </source>
</reference>
<dbReference type="InterPro" id="IPR003903">
    <property type="entry name" value="UIM_dom"/>
</dbReference>
<feature type="region of interest" description="Disordered" evidence="1">
    <location>
        <begin position="1"/>
        <end position="60"/>
    </location>
</feature>
<feature type="compositionally biased region" description="Basic residues" evidence="1">
    <location>
        <begin position="213"/>
        <end position="225"/>
    </location>
</feature>
<dbReference type="PANTHER" id="PTHR42085">
    <property type="entry name" value="F-BOX DOMAIN-CONTAINING PROTEIN"/>
    <property type="match status" value="1"/>
</dbReference>
<gene>
    <name evidence="2" type="ORF">VTL71DRAFT_7452</name>
</gene>
<dbReference type="PROSITE" id="PS50330">
    <property type="entry name" value="UIM"/>
    <property type="match status" value="2"/>
</dbReference>
<sequence>MSANRNLGEGTSPTNKEVATSNFTSSTPNNFEHTTPGSGETKEFKNTEDKDEHDDNASDVSLELRYDAPWMRSENVSTSTSAFKLRNPIPKSINSQSTVSQDNSLVKYAGDLLSSISIVRPPTQQVSSALPMRIEHLLNALPRPPSWPLPPSKADMKAFFEKPTGTYVHTLTNFLNALEKSSEGRTGLKDLTRIGAILRRLVQPKQKGCEPRRKPKKIKKIKKGKAKSEDELDEQAQLDLAMKMSLQRDNEEDSDDQAQLALAMKMSLEQAEENDEEEDLKLALKMSLEEKSEGSDPWLALEQSQLDRVLQDSALEMGFETQRRKKMEQQSARSKRYKKTVASSIAFPASLGNNAIPANSVSPLLNARKLQSRASNTLDLIQPGSVLPSMIGITSHAAPGTPSNPSNPLLSLIPFNRHGPFRFKKLPLEVKNMIFEFLFVVRPATYVLRSSRTLNQRRLHPHIPRGDTAIFLVDKETSEEARAVFYKRNIFTIGNALYDFQDRANLYGVEEFVELVPRQYRRMVQSLEMEITLPKGWLEKERSGSVRNIMEKDVQKTLLGLGKLLRKNFPSVMNVRIVFRDSEFRQGNLGDFEEGSANWIAVSRQKKLDALRGLVKLPALRNIRVAILGPADVKAVFLKVAREVVDGNDEAQEGPAEERVRGIVKNEDDDKLLMPNELMVGTEPELIRGIPVEQFGTMPGRSQGEEDATMLDAD</sequence>
<evidence type="ECO:0000256" key="1">
    <source>
        <dbReference type="SAM" id="MobiDB-lite"/>
    </source>
</evidence>
<protein>
    <recommendedName>
        <fullName evidence="4">F-box domain-containing protein</fullName>
    </recommendedName>
</protein>
<organism evidence="2 3">
    <name type="scientific">Oculimacula yallundae</name>
    <dbReference type="NCBI Taxonomy" id="86028"/>
    <lineage>
        <taxon>Eukaryota</taxon>
        <taxon>Fungi</taxon>
        <taxon>Dikarya</taxon>
        <taxon>Ascomycota</taxon>
        <taxon>Pezizomycotina</taxon>
        <taxon>Leotiomycetes</taxon>
        <taxon>Helotiales</taxon>
        <taxon>Ploettnerulaceae</taxon>
        <taxon>Oculimacula</taxon>
    </lineage>
</organism>
<dbReference type="Proteomes" id="UP001595075">
    <property type="component" value="Unassembled WGS sequence"/>
</dbReference>
<evidence type="ECO:0008006" key="4">
    <source>
        <dbReference type="Google" id="ProtNLM"/>
    </source>
</evidence>
<dbReference type="EMBL" id="JAZHXI010000019">
    <property type="protein sequence ID" value="KAL2061179.1"/>
    <property type="molecule type" value="Genomic_DNA"/>
</dbReference>